<accession>A0AAN9M6W0</accession>
<comment type="caution">
    <text evidence="1">The sequence shown here is derived from an EMBL/GenBank/DDBJ whole genome shotgun (WGS) entry which is preliminary data.</text>
</comment>
<proteinExistence type="predicted"/>
<dbReference type="AlphaFoldDB" id="A0AAN9M6W0"/>
<reference evidence="1 2" key="1">
    <citation type="submission" date="2024-01" db="EMBL/GenBank/DDBJ databases">
        <title>The genomes of 5 underutilized Papilionoideae crops provide insights into root nodulation and disease resistanc.</title>
        <authorList>
            <person name="Jiang F."/>
        </authorList>
    </citation>
    <scope>NUCLEOTIDE SEQUENCE [LARGE SCALE GENOMIC DNA]</scope>
    <source>
        <strain evidence="1">JINMINGXINNONG_FW02</strain>
        <tissue evidence="1">Leaves</tissue>
    </source>
</reference>
<protein>
    <submittedName>
        <fullName evidence="1">Uncharacterized protein</fullName>
    </submittedName>
</protein>
<organism evidence="1 2">
    <name type="scientific">Phaseolus coccineus</name>
    <name type="common">Scarlet runner bean</name>
    <name type="synonym">Phaseolus multiflorus</name>
    <dbReference type="NCBI Taxonomy" id="3886"/>
    <lineage>
        <taxon>Eukaryota</taxon>
        <taxon>Viridiplantae</taxon>
        <taxon>Streptophyta</taxon>
        <taxon>Embryophyta</taxon>
        <taxon>Tracheophyta</taxon>
        <taxon>Spermatophyta</taxon>
        <taxon>Magnoliopsida</taxon>
        <taxon>eudicotyledons</taxon>
        <taxon>Gunneridae</taxon>
        <taxon>Pentapetalae</taxon>
        <taxon>rosids</taxon>
        <taxon>fabids</taxon>
        <taxon>Fabales</taxon>
        <taxon>Fabaceae</taxon>
        <taxon>Papilionoideae</taxon>
        <taxon>50 kb inversion clade</taxon>
        <taxon>NPAAA clade</taxon>
        <taxon>indigoferoid/millettioid clade</taxon>
        <taxon>Phaseoleae</taxon>
        <taxon>Phaseolus</taxon>
    </lineage>
</organism>
<sequence>MIKKCNIFQVVSNLIHVSDSFSICSWILDCLGSYADASSSPCVSLPTQDIQEVELFEAEFRPTTHESGIGVSRNVSWKVRNA</sequence>
<keyword evidence="2" id="KW-1185">Reference proteome</keyword>
<dbReference type="Proteomes" id="UP001374584">
    <property type="component" value="Unassembled WGS sequence"/>
</dbReference>
<evidence type="ECO:0000313" key="1">
    <source>
        <dbReference type="EMBL" id="KAK7348991.1"/>
    </source>
</evidence>
<gene>
    <name evidence="1" type="ORF">VNO80_23800</name>
</gene>
<evidence type="ECO:0000313" key="2">
    <source>
        <dbReference type="Proteomes" id="UP001374584"/>
    </source>
</evidence>
<name>A0AAN9M6W0_PHACN</name>
<dbReference type="EMBL" id="JAYMYR010000008">
    <property type="protein sequence ID" value="KAK7348991.1"/>
    <property type="molecule type" value="Genomic_DNA"/>
</dbReference>